<comment type="caution">
    <text evidence="8">The sequence shown here is derived from an EMBL/GenBank/DDBJ whole genome shotgun (WGS) entry which is preliminary data.</text>
</comment>
<feature type="transmembrane region" description="Helical" evidence="6">
    <location>
        <begin position="851"/>
        <end position="872"/>
    </location>
</feature>
<name>A0A9W7BSI3_9STRA</name>
<accession>A0A9W7BSI3</accession>
<feature type="transmembrane region" description="Helical" evidence="6">
    <location>
        <begin position="676"/>
        <end position="693"/>
    </location>
</feature>
<keyword evidence="2 6" id="KW-0812">Transmembrane</keyword>
<dbReference type="Proteomes" id="UP001162640">
    <property type="component" value="Unassembled WGS sequence"/>
</dbReference>
<dbReference type="PANTHER" id="PTHR11863">
    <property type="entry name" value="STEROL DESATURASE"/>
    <property type="match status" value="1"/>
</dbReference>
<feature type="domain" description="Fatty acid hydroxylase" evidence="7">
    <location>
        <begin position="1151"/>
        <end position="1289"/>
    </location>
</feature>
<evidence type="ECO:0000256" key="6">
    <source>
        <dbReference type="SAM" id="Phobius"/>
    </source>
</evidence>
<feature type="compositionally biased region" description="Pro residues" evidence="5">
    <location>
        <begin position="1"/>
        <end position="19"/>
    </location>
</feature>
<feature type="transmembrane region" description="Helical" evidence="6">
    <location>
        <begin position="486"/>
        <end position="508"/>
    </location>
</feature>
<dbReference type="InterPro" id="IPR006694">
    <property type="entry name" value="Fatty_acid_hydroxylase"/>
</dbReference>
<feature type="transmembrane region" description="Helical" evidence="6">
    <location>
        <begin position="401"/>
        <end position="420"/>
    </location>
</feature>
<comment type="subcellular location">
    <subcellularLocation>
        <location evidence="1">Membrane</location>
    </subcellularLocation>
</comment>
<feature type="transmembrane region" description="Helical" evidence="6">
    <location>
        <begin position="645"/>
        <end position="664"/>
    </location>
</feature>
<keyword evidence="3 6" id="KW-1133">Transmembrane helix</keyword>
<keyword evidence="4 6" id="KW-0472">Membrane</keyword>
<gene>
    <name evidence="8" type="ORF">TL16_g12169</name>
</gene>
<feature type="transmembrane region" description="Helical" evidence="6">
    <location>
        <begin position="445"/>
        <end position="466"/>
    </location>
</feature>
<feature type="transmembrane region" description="Helical" evidence="6">
    <location>
        <begin position="998"/>
        <end position="1021"/>
    </location>
</feature>
<feature type="transmembrane region" description="Helical" evidence="6">
    <location>
        <begin position="606"/>
        <end position="625"/>
    </location>
</feature>
<evidence type="ECO:0000313" key="8">
    <source>
        <dbReference type="EMBL" id="GMH91838.1"/>
    </source>
</evidence>
<evidence type="ECO:0000259" key="7">
    <source>
        <dbReference type="Pfam" id="PF04116"/>
    </source>
</evidence>
<feature type="transmembrane region" description="Helical" evidence="6">
    <location>
        <begin position="810"/>
        <end position="831"/>
    </location>
</feature>
<feature type="transmembrane region" description="Helical" evidence="6">
    <location>
        <begin position="887"/>
        <end position="907"/>
    </location>
</feature>
<dbReference type="GO" id="GO:0008610">
    <property type="term" value="P:lipid biosynthetic process"/>
    <property type="evidence" value="ECO:0007669"/>
    <property type="project" value="InterPro"/>
</dbReference>
<reference evidence="9" key="1">
    <citation type="journal article" date="2023" name="Commun. Biol.">
        <title>Genome analysis of Parmales, the sister group of diatoms, reveals the evolutionary specialization of diatoms from phago-mixotrophs to photoautotrophs.</title>
        <authorList>
            <person name="Ban H."/>
            <person name="Sato S."/>
            <person name="Yoshikawa S."/>
            <person name="Yamada K."/>
            <person name="Nakamura Y."/>
            <person name="Ichinomiya M."/>
            <person name="Sato N."/>
            <person name="Blanc-Mathieu R."/>
            <person name="Endo H."/>
            <person name="Kuwata A."/>
            <person name="Ogata H."/>
        </authorList>
    </citation>
    <scope>NUCLEOTIDE SEQUENCE [LARGE SCALE GENOMIC DNA]</scope>
</reference>
<feature type="transmembrane region" description="Helical" evidence="6">
    <location>
        <begin position="256"/>
        <end position="275"/>
    </location>
</feature>
<feature type="region of interest" description="Disordered" evidence="5">
    <location>
        <begin position="1"/>
        <end position="57"/>
    </location>
</feature>
<dbReference type="EMBL" id="BLQM01000480">
    <property type="protein sequence ID" value="GMH91838.1"/>
    <property type="molecule type" value="Genomic_DNA"/>
</dbReference>
<feature type="region of interest" description="Disordered" evidence="5">
    <location>
        <begin position="918"/>
        <end position="941"/>
    </location>
</feature>
<feature type="compositionally biased region" description="Polar residues" evidence="5">
    <location>
        <begin position="32"/>
        <end position="51"/>
    </location>
</feature>
<dbReference type="GO" id="GO:0016491">
    <property type="term" value="F:oxidoreductase activity"/>
    <property type="evidence" value="ECO:0007669"/>
    <property type="project" value="InterPro"/>
</dbReference>
<evidence type="ECO:0000256" key="1">
    <source>
        <dbReference type="ARBA" id="ARBA00004370"/>
    </source>
</evidence>
<dbReference type="InterPro" id="IPR050307">
    <property type="entry name" value="Sterol_Desaturase_Related"/>
</dbReference>
<evidence type="ECO:0000256" key="2">
    <source>
        <dbReference type="ARBA" id="ARBA00022692"/>
    </source>
</evidence>
<evidence type="ECO:0000256" key="5">
    <source>
        <dbReference type="SAM" id="MobiDB-lite"/>
    </source>
</evidence>
<sequence length="1367" mass="155165">MPASPPSPSLSPLTSPPSIPRISEHNPLHLTPSPSTTLSGCTSITPSSEPAQGSEDVDLSQIDLSLTSERFKSSFKPTPSLKFFSVESGRVRKATKQDIFEEYDVQVEEARIASGLAWLSILFETGFVSLMLWSTLETKSTGDSTQVGLEILQTPSIKKYICLACIPFSRVFGFSVLFSNSEEHYGLRENTAMLILCIGHIIRAKSNDSHGHVDDFQPAYRKVLSFLVDIVLFYSFNKVRKRVSQTLTISEKEDFVYNLLPTIIVGIIVPLAYLVSETASCWGQNWNVDDPASVCHDIFVANDALSVAFLGAGFVYLITKPFFFKSYSMVNLVSFNFQSFRTHIQIVVFITSMYSALYLFSKSNEITGYSFVPGDMDANLEYYFEQKLGTFHITQAEKMQVFSNVIHLTFFLLTVSVALFENQGQPSSDQQAGELSSSETPKAEMHLFSDSVYFLTIFFVFFNFTFKDIKLEDFLRVSPKIEGFDVIFRFVLMGFLQFFSMVIFGFRPRDTNQDPNETREEEGLMDDALLFFTPVLPTCWGILYMLYWFKMGHDHHVETTVGEDEEDVKSTCSFVVWDNINKRTSWIVEWFRVPADEMRLSPFLQWLFLFLGVLASIPFLIARAFQTGHEDTLLTLWTVELRMSGDLLIPVMILFLAIHQFSDLSSLDTIIKWKSIFILLVLLYIVDTATFFYQPPSFKKKTANIEDEKGGSWFGRQVVVCVSVVLLLVLIIVQKKRCLKLDDDAKRKHLFENVAYVSFSTIPTLTYLIAEYFACATRSISMNLVDLNERDLPQEELVEAFITLNKCEGISYGLMPLVLLLVFSAIGKVAYPESSDDLKMKNIMTMSLHPFRMFQLVITSLQALIAIVMFGVRSEWQVDPWVEHLCTYYFIGTMFFFILEGFYTSFYKHNKQKRKARAFSSEEEDHNVDLEGGGDNGDTDSLHIKRRTLKARKKLGSKQSVWEGGTGGHVRTLAKDRTKRNLGNRREDDMMMGARGSLYFSGSFALTCLEVLMFAALFVAFSFEPTKNMFMGAIAWSRPSHSADSSYLPLILFSMSMFRRAYNSYLEACFFALPSERTQTWDEHKLKASRKDLCGREKLARLQWHDAGSMLSTTFLEVIAYMYIDGFYMGNCELWTGFSGLAERLVRMTVNHLIMSFGMYWMHRASHNIPFLWRIHGIHHWAKHPLSRNTYEDHWFDNFSNAVVGQTVAQILVPLDLPTMIFSRFFRIGESLEKHSGLSSKVNVFHSFTFAIFPFAQMPHHHDWHHEGSTNCNFTFSSIGGVWDWAFNTRQCGRAANTALKHGQVTSVDVQMINDTSGKKKGMAGSRGGGEKILPVASVVALAVAKLAANGLTVFGGDPVDAVLELF</sequence>
<evidence type="ECO:0000256" key="3">
    <source>
        <dbReference type="ARBA" id="ARBA00022989"/>
    </source>
</evidence>
<dbReference type="Pfam" id="PF04116">
    <property type="entry name" value="FA_hydroxylase"/>
    <property type="match status" value="1"/>
</dbReference>
<dbReference type="GO" id="GO:0005506">
    <property type="term" value="F:iron ion binding"/>
    <property type="evidence" value="ECO:0007669"/>
    <property type="project" value="InterPro"/>
</dbReference>
<proteinExistence type="predicted"/>
<feature type="transmembrane region" description="Helical" evidence="6">
    <location>
        <begin position="713"/>
        <end position="733"/>
    </location>
</feature>
<feature type="transmembrane region" description="Helical" evidence="6">
    <location>
        <begin position="754"/>
        <end position="774"/>
    </location>
</feature>
<feature type="transmembrane region" description="Helical" evidence="6">
    <location>
        <begin position="298"/>
        <end position="319"/>
    </location>
</feature>
<protein>
    <recommendedName>
        <fullName evidence="7">Fatty acid hydroxylase domain-containing protein</fullName>
    </recommendedName>
</protein>
<evidence type="ECO:0000313" key="9">
    <source>
        <dbReference type="Proteomes" id="UP001162640"/>
    </source>
</evidence>
<dbReference type="GO" id="GO:0016020">
    <property type="term" value="C:membrane"/>
    <property type="evidence" value="ECO:0007669"/>
    <property type="project" value="UniProtKB-SubCell"/>
</dbReference>
<evidence type="ECO:0000256" key="4">
    <source>
        <dbReference type="ARBA" id="ARBA00023136"/>
    </source>
</evidence>
<feature type="transmembrane region" description="Helical" evidence="6">
    <location>
        <begin position="528"/>
        <end position="549"/>
    </location>
</feature>
<organism evidence="8 9">
    <name type="scientific">Triparma laevis f. inornata</name>
    <dbReference type="NCBI Taxonomy" id="1714386"/>
    <lineage>
        <taxon>Eukaryota</taxon>
        <taxon>Sar</taxon>
        <taxon>Stramenopiles</taxon>
        <taxon>Ochrophyta</taxon>
        <taxon>Bolidophyceae</taxon>
        <taxon>Parmales</taxon>
        <taxon>Triparmaceae</taxon>
        <taxon>Triparma</taxon>
    </lineage>
</organism>